<feature type="signal peptide" evidence="10">
    <location>
        <begin position="1"/>
        <end position="25"/>
    </location>
</feature>
<evidence type="ECO:0000256" key="7">
    <source>
        <dbReference type="ARBA" id="ARBA00022801"/>
    </source>
</evidence>
<dbReference type="PIRSF" id="PIRSF000897">
    <property type="entry name" value="Acid_Ptase_ClsA"/>
    <property type="match status" value="1"/>
</dbReference>
<reference evidence="12 13" key="1">
    <citation type="submission" date="2015-05" db="EMBL/GenBank/DDBJ databases">
        <title>Genome sequencing and analysis of members of genus Stenotrophomonas.</title>
        <authorList>
            <person name="Patil P.P."/>
            <person name="Midha S."/>
            <person name="Patil P.B."/>
        </authorList>
    </citation>
    <scope>NUCLEOTIDE SEQUENCE [LARGE SCALE GENOMIC DNA]</scope>
    <source>
        <strain evidence="12 13">JCM 16244</strain>
    </source>
</reference>
<dbReference type="PROSITE" id="PS51257">
    <property type="entry name" value="PROKAR_LIPOPROTEIN"/>
    <property type="match status" value="1"/>
</dbReference>
<evidence type="ECO:0000256" key="2">
    <source>
        <dbReference type="ARBA" id="ARBA00004418"/>
    </source>
</evidence>
<feature type="chain" id="PRO_5006396988" description="Acid phosphatase" evidence="10">
    <location>
        <begin position="26"/>
        <end position="272"/>
    </location>
</feature>
<proteinExistence type="inferred from homology"/>
<gene>
    <name evidence="12" type="ORF">ABB34_01185</name>
</gene>
<dbReference type="GO" id="GO:0030288">
    <property type="term" value="C:outer membrane-bounded periplasmic space"/>
    <property type="evidence" value="ECO:0007669"/>
    <property type="project" value="InterPro"/>
</dbReference>
<evidence type="ECO:0000256" key="5">
    <source>
        <dbReference type="ARBA" id="ARBA00022729"/>
    </source>
</evidence>
<evidence type="ECO:0000256" key="8">
    <source>
        <dbReference type="PIRNR" id="PIRNR000897"/>
    </source>
</evidence>
<dbReference type="Pfam" id="PF01569">
    <property type="entry name" value="PAP2"/>
    <property type="match status" value="1"/>
</dbReference>
<evidence type="ECO:0000256" key="10">
    <source>
        <dbReference type="SAM" id="SignalP"/>
    </source>
</evidence>
<evidence type="ECO:0000313" key="13">
    <source>
        <dbReference type="Proteomes" id="UP000050940"/>
    </source>
</evidence>
<dbReference type="EC" id="3.1.3.2" evidence="4 8"/>
<dbReference type="RefSeq" id="WP_057639409.1">
    <property type="nucleotide sequence ID" value="NZ_LDJP01000007.1"/>
</dbReference>
<dbReference type="PRINTS" id="PR00483">
    <property type="entry name" value="BACPHPHTASE"/>
</dbReference>
<sequence length="272" mass="29133">MSRSKPLFHALALCAALAACSSTPAAVSTDAPAPTGYLRGDALPDSLALSPPPPAAGTAWAALDDAVAAQALTLRDSPRFRQAHIDADLGFPDGAQQFSCALGIPVDERHTPVLMRLLQRSLIDASAATRAAKTHYQRPRPFMVNGQPTCTPEQEDHLRGSGSYPSGHTAIGWTWALILSEIAPERATALLQRGRNYGHSRLVCNVHWYSDVQQGQAMAAATVARLHDDPQFGADLLLAQREVEAVRKLGLPLPRDCATEAEALKIEIPEAR</sequence>
<evidence type="ECO:0000256" key="6">
    <source>
        <dbReference type="ARBA" id="ARBA00022764"/>
    </source>
</evidence>
<evidence type="ECO:0000256" key="3">
    <source>
        <dbReference type="ARBA" id="ARBA00009017"/>
    </source>
</evidence>
<dbReference type="InterPro" id="IPR000326">
    <property type="entry name" value="PAP2/HPO"/>
</dbReference>
<evidence type="ECO:0000259" key="11">
    <source>
        <dbReference type="SMART" id="SM00014"/>
    </source>
</evidence>
<keyword evidence="6" id="KW-0574">Periplasm</keyword>
<dbReference type="Proteomes" id="UP000050940">
    <property type="component" value="Unassembled WGS sequence"/>
</dbReference>
<dbReference type="EMBL" id="LDJP01000007">
    <property type="protein sequence ID" value="KRG88216.1"/>
    <property type="molecule type" value="Genomic_DNA"/>
</dbReference>
<evidence type="ECO:0000313" key="12">
    <source>
        <dbReference type="EMBL" id="KRG88216.1"/>
    </source>
</evidence>
<feature type="region of interest" description="Disordered" evidence="9">
    <location>
        <begin position="140"/>
        <end position="163"/>
    </location>
</feature>
<dbReference type="InterPro" id="IPR001011">
    <property type="entry name" value="Acid_Pase_classA_bac"/>
</dbReference>
<dbReference type="STRING" id="659018.ABB34_01185"/>
<dbReference type="Gene3D" id="1.20.144.10">
    <property type="entry name" value="Phosphatidic acid phosphatase type 2/haloperoxidase"/>
    <property type="match status" value="1"/>
</dbReference>
<keyword evidence="5 10" id="KW-0732">Signal</keyword>
<keyword evidence="7 8" id="KW-0378">Hydrolase</keyword>
<feature type="domain" description="Phosphatidic acid phosphatase type 2/haloperoxidase" evidence="11">
    <location>
        <begin position="113"/>
        <end position="227"/>
    </location>
</feature>
<protein>
    <recommendedName>
        <fullName evidence="4 8">Acid phosphatase</fullName>
        <ecNumber evidence="4 8">3.1.3.2</ecNumber>
    </recommendedName>
</protein>
<evidence type="ECO:0000256" key="1">
    <source>
        <dbReference type="ARBA" id="ARBA00000032"/>
    </source>
</evidence>
<evidence type="ECO:0000256" key="4">
    <source>
        <dbReference type="ARBA" id="ARBA00012646"/>
    </source>
</evidence>
<comment type="caution">
    <text evidence="12">The sequence shown here is derived from an EMBL/GenBank/DDBJ whole genome shotgun (WGS) entry which is preliminary data.</text>
</comment>
<dbReference type="PROSITE" id="PS01157">
    <property type="entry name" value="ACID_PHOSPH_CL_A"/>
    <property type="match status" value="1"/>
</dbReference>
<dbReference type="InterPro" id="IPR036938">
    <property type="entry name" value="PAP2/HPO_sf"/>
</dbReference>
<organism evidence="12 13">
    <name type="scientific">Stenotrophomonas daejeonensis</name>
    <dbReference type="NCBI Taxonomy" id="659018"/>
    <lineage>
        <taxon>Bacteria</taxon>
        <taxon>Pseudomonadati</taxon>
        <taxon>Pseudomonadota</taxon>
        <taxon>Gammaproteobacteria</taxon>
        <taxon>Lysobacterales</taxon>
        <taxon>Lysobacteraceae</taxon>
        <taxon>Stenotrophomonas</taxon>
    </lineage>
</organism>
<name>A0A0R0ED64_9GAMM</name>
<comment type="catalytic activity">
    <reaction evidence="1 8">
        <text>a phosphate monoester + H2O = an alcohol + phosphate</text>
        <dbReference type="Rhea" id="RHEA:15017"/>
        <dbReference type="ChEBI" id="CHEBI:15377"/>
        <dbReference type="ChEBI" id="CHEBI:30879"/>
        <dbReference type="ChEBI" id="CHEBI:43474"/>
        <dbReference type="ChEBI" id="CHEBI:67140"/>
        <dbReference type="EC" id="3.1.3.2"/>
    </reaction>
</comment>
<comment type="subcellular location">
    <subcellularLocation>
        <location evidence="2">Periplasm</location>
    </subcellularLocation>
</comment>
<dbReference type="SMART" id="SM00014">
    <property type="entry name" value="acidPPc"/>
    <property type="match status" value="1"/>
</dbReference>
<dbReference type="InterPro" id="IPR018296">
    <property type="entry name" value="Acid_Pase_classA_bac_CS"/>
</dbReference>
<comment type="similarity">
    <text evidence="3 8">Belongs to the class A bacterial acid phosphatase family.</text>
</comment>
<dbReference type="CDD" id="cd03397">
    <property type="entry name" value="PAP2_acid_phosphatase"/>
    <property type="match status" value="1"/>
</dbReference>
<dbReference type="GO" id="GO:0003993">
    <property type="term" value="F:acid phosphatase activity"/>
    <property type="evidence" value="ECO:0007669"/>
    <property type="project" value="UniProtKB-EC"/>
</dbReference>
<dbReference type="AlphaFoldDB" id="A0A0R0ED64"/>
<accession>A0A0R0ED64</accession>
<evidence type="ECO:0000256" key="9">
    <source>
        <dbReference type="SAM" id="MobiDB-lite"/>
    </source>
</evidence>
<dbReference type="SUPFAM" id="SSF48317">
    <property type="entry name" value="Acid phosphatase/Vanadium-dependent haloperoxidase"/>
    <property type="match status" value="1"/>
</dbReference>
<keyword evidence="13" id="KW-1185">Reference proteome</keyword>
<dbReference type="PATRIC" id="fig|659018.3.peg.2475"/>